<organism evidence="1 2">
    <name type="scientific">Zarea fungicola</name>
    <dbReference type="NCBI Taxonomy" id="93591"/>
    <lineage>
        <taxon>Eukaryota</taxon>
        <taxon>Fungi</taxon>
        <taxon>Dikarya</taxon>
        <taxon>Ascomycota</taxon>
        <taxon>Pezizomycotina</taxon>
        <taxon>Sordariomycetes</taxon>
        <taxon>Hypocreomycetidae</taxon>
        <taxon>Hypocreales</taxon>
        <taxon>Cordycipitaceae</taxon>
        <taxon>Zarea</taxon>
    </lineage>
</organism>
<dbReference type="Proteomes" id="UP001143910">
    <property type="component" value="Unassembled WGS sequence"/>
</dbReference>
<proteinExistence type="predicted"/>
<evidence type="ECO:0000313" key="2">
    <source>
        <dbReference type="Proteomes" id="UP001143910"/>
    </source>
</evidence>
<reference evidence="1" key="1">
    <citation type="submission" date="2022-08" db="EMBL/GenBank/DDBJ databases">
        <title>Genome Sequence of Lecanicillium fungicola.</title>
        <authorList>
            <person name="Buettner E."/>
        </authorList>
    </citation>
    <scope>NUCLEOTIDE SEQUENCE</scope>
    <source>
        <strain evidence="1">Babe33</strain>
    </source>
</reference>
<gene>
    <name evidence="1" type="ORF">NQ176_g10215</name>
</gene>
<sequence>MASVKSLVIAWAVSLPFATGLYQNGSVIAPCDSPIYCHGDILKEIELARPFSDSKTFVDMPAKKPLAEIQAAFDKLKKPLSNNTELNDFLSTYFDDAGSELKPVPKDQLKVDPKFLDMLNDTVIKEFVNKVIDIWPDLTREYAGSTGNCTNCPNSFIPLKRSFVVAGGRFRESYYWDSYWIIEGLLRTGGTFVDISKNMIENFLDFIEQFGFIPNGARVYYLNRSQPPLLSQMVKTYIKHTNDTSILARALPLLVKEHEFFMNNRTIKVTVANKTYSLNHYAVSNTQPRPESFREDYETVTNTSYYAASEIIYPAKKKLNETEQATLYANLASGAETRATPWMMSISPCAPLTSLALSPST</sequence>
<dbReference type="EMBL" id="JANJQO010002674">
    <property type="protein sequence ID" value="KAJ2966299.1"/>
    <property type="molecule type" value="Genomic_DNA"/>
</dbReference>
<comment type="caution">
    <text evidence="1">The sequence shown here is derived from an EMBL/GenBank/DDBJ whole genome shotgun (WGS) entry which is preliminary data.</text>
</comment>
<name>A0ACC1MHH3_9HYPO</name>
<evidence type="ECO:0000313" key="1">
    <source>
        <dbReference type="EMBL" id="KAJ2966299.1"/>
    </source>
</evidence>
<accession>A0ACC1MHH3</accession>
<protein>
    <submittedName>
        <fullName evidence="1">Uncharacterized protein</fullName>
    </submittedName>
</protein>
<keyword evidence="2" id="KW-1185">Reference proteome</keyword>